<keyword evidence="1" id="KW-0812">Transmembrane</keyword>
<evidence type="ECO:0000313" key="2">
    <source>
        <dbReference type="EMBL" id="GAA2389064.1"/>
    </source>
</evidence>
<feature type="transmembrane region" description="Helical" evidence="1">
    <location>
        <begin position="41"/>
        <end position="64"/>
    </location>
</feature>
<proteinExistence type="predicted"/>
<evidence type="ECO:0000256" key="1">
    <source>
        <dbReference type="SAM" id="Phobius"/>
    </source>
</evidence>
<keyword evidence="1" id="KW-1133">Transmembrane helix</keyword>
<keyword evidence="1" id="KW-0472">Membrane</keyword>
<feature type="transmembrane region" description="Helical" evidence="1">
    <location>
        <begin position="6"/>
        <end position="29"/>
    </location>
</feature>
<dbReference type="Proteomes" id="UP001500058">
    <property type="component" value="Unassembled WGS sequence"/>
</dbReference>
<keyword evidence="3" id="KW-1185">Reference proteome</keyword>
<reference evidence="3" key="1">
    <citation type="journal article" date="2019" name="Int. J. Syst. Evol. Microbiol.">
        <title>The Global Catalogue of Microorganisms (GCM) 10K type strain sequencing project: providing services to taxonomists for standard genome sequencing and annotation.</title>
        <authorList>
            <consortium name="The Broad Institute Genomics Platform"/>
            <consortium name="The Broad Institute Genome Sequencing Center for Infectious Disease"/>
            <person name="Wu L."/>
            <person name="Ma J."/>
        </authorList>
    </citation>
    <scope>NUCLEOTIDE SEQUENCE [LARGE SCALE GENOMIC DNA]</scope>
    <source>
        <strain evidence="3">JCM 6921</strain>
    </source>
</reference>
<protein>
    <recommendedName>
        <fullName evidence="4">Secreted protein</fullName>
    </recommendedName>
</protein>
<evidence type="ECO:0000313" key="3">
    <source>
        <dbReference type="Proteomes" id="UP001500058"/>
    </source>
</evidence>
<name>A0ABP5V0A5_9ACTN</name>
<organism evidence="2 3">
    <name type="scientific">Streptomyces glaucosporus</name>
    <dbReference type="NCBI Taxonomy" id="284044"/>
    <lineage>
        <taxon>Bacteria</taxon>
        <taxon>Bacillati</taxon>
        <taxon>Actinomycetota</taxon>
        <taxon>Actinomycetes</taxon>
        <taxon>Kitasatosporales</taxon>
        <taxon>Streptomycetaceae</taxon>
        <taxon>Streptomyces</taxon>
    </lineage>
</organism>
<dbReference type="EMBL" id="BAAATJ010000003">
    <property type="protein sequence ID" value="GAA2389064.1"/>
    <property type="molecule type" value="Genomic_DNA"/>
</dbReference>
<evidence type="ECO:0008006" key="4">
    <source>
        <dbReference type="Google" id="ProtNLM"/>
    </source>
</evidence>
<dbReference type="RefSeq" id="WP_344629674.1">
    <property type="nucleotide sequence ID" value="NZ_BAAATJ010000003.1"/>
</dbReference>
<sequence length="65" mass="6485">MNTSFGVKVLLVIICALSSIIVAIVAGLLSHAPGTPKAPAFLRGGGTFTASMLLCLAVCTAIGLL</sequence>
<accession>A0ABP5V0A5</accession>
<comment type="caution">
    <text evidence="2">The sequence shown here is derived from an EMBL/GenBank/DDBJ whole genome shotgun (WGS) entry which is preliminary data.</text>
</comment>
<gene>
    <name evidence="2" type="ORF">GCM10010420_10710</name>
</gene>